<dbReference type="AlphaFoldDB" id="A0A9Q1QET8"/>
<dbReference type="Proteomes" id="UP001153076">
    <property type="component" value="Unassembled WGS sequence"/>
</dbReference>
<dbReference type="CDD" id="cd00198">
    <property type="entry name" value="vWFA"/>
    <property type="match status" value="1"/>
</dbReference>
<dbReference type="PANTHER" id="PTHR31373:SF27">
    <property type="entry name" value="TROVE DOMAIN-CONTAINING PROTEIN"/>
    <property type="match status" value="1"/>
</dbReference>
<reference evidence="4" key="1">
    <citation type="submission" date="2022-04" db="EMBL/GenBank/DDBJ databases">
        <title>Carnegiea gigantea Genome sequencing and assembly v2.</title>
        <authorList>
            <person name="Copetti D."/>
            <person name="Sanderson M.J."/>
            <person name="Burquez A."/>
            <person name="Wojciechowski M.F."/>
        </authorList>
    </citation>
    <scope>NUCLEOTIDE SEQUENCE</scope>
    <source>
        <strain evidence="4">SGP5-SGP5p</strain>
        <tissue evidence="4">Aerial part</tissue>
    </source>
</reference>
<dbReference type="Pfam" id="PF11443">
    <property type="entry name" value="DUF2828"/>
    <property type="match status" value="3"/>
</dbReference>
<organism evidence="4 5">
    <name type="scientific">Carnegiea gigantea</name>
    <dbReference type="NCBI Taxonomy" id="171969"/>
    <lineage>
        <taxon>Eukaryota</taxon>
        <taxon>Viridiplantae</taxon>
        <taxon>Streptophyta</taxon>
        <taxon>Embryophyta</taxon>
        <taxon>Tracheophyta</taxon>
        <taxon>Spermatophyta</taxon>
        <taxon>Magnoliopsida</taxon>
        <taxon>eudicotyledons</taxon>
        <taxon>Gunneridae</taxon>
        <taxon>Pentapetalae</taxon>
        <taxon>Caryophyllales</taxon>
        <taxon>Cactineae</taxon>
        <taxon>Cactaceae</taxon>
        <taxon>Cactoideae</taxon>
        <taxon>Echinocereeae</taxon>
        <taxon>Carnegiea</taxon>
    </lineage>
</organism>
<feature type="domain" description="DUF2828" evidence="2">
    <location>
        <begin position="20"/>
        <end position="467"/>
    </location>
</feature>
<evidence type="ECO:0000259" key="3">
    <source>
        <dbReference type="Pfam" id="PF25043"/>
    </source>
</evidence>
<dbReference type="Gene3D" id="3.40.50.410">
    <property type="entry name" value="von Willebrand factor, type A domain"/>
    <property type="match status" value="1"/>
</dbReference>
<dbReference type="PANTHER" id="PTHR31373">
    <property type="entry name" value="OS06G0652100 PROTEIN"/>
    <property type="match status" value="1"/>
</dbReference>
<gene>
    <name evidence="4" type="ORF">Cgig2_007761</name>
</gene>
<keyword evidence="5" id="KW-1185">Reference proteome</keyword>
<feature type="domain" description="DUF7788" evidence="3">
    <location>
        <begin position="470"/>
        <end position="677"/>
    </location>
</feature>
<dbReference type="SUPFAM" id="SSF53300">
    <property type="entry name" value="vWA-like"/>
    <property type="match status" value="1"/>
</dbReference>
<dbReference type="InterPro" id="IPR011205">
    <property type="entry name" value="UCP015417_vWA"/>
</dbReference>
<evidence type="ECO:0000313" key="5">
    <source>
        <dbReference type="Proteomes" id="UP001153076"/>
    </source>
</evidence>
<proteinExistence type="predicted"/>
<dbReference type="InterPro" id="IPR056690">
    <property type="entry name" value="DUF7788"/>
</dbReference>
<dbReference type="Pfam" id="PF25043">
    <property type="entry name" value="DUF7788"/>
    <property type="match status" value="2"/>
</dbReference>
<dbReference type="OrthoDB" id="1149618at2759"/>
<feature type="region of interest" description="Disordered" evidence="1">
    <location>
        <begin position="249"/>
        <end position="270"/>
    </location>
</feature>
<dbReference type="InterPro" id="IPR036465">
    <property type="entry name" value="vWFA_dom_sf"/>
</dbReference>
<accession>A0A9Q1QET8</accession>
<feature type="domain" description="DUF2828" evidence="2">
    <location>
        <begin position="692"/>
        <end position="779"/>
    </location>
</feature>
<sequence>MASDGVAATTATTNPPLGFTENNSLTYLATGDPCLDFFFHVVPDTPADEITQMLQKAWDHNPLTTLKLIFNLRGIRGTGKSDKEGFFTCALWLHDHHPNTLALNLEHVPDFGCFKDLVEVLFRLLEGPNVRGERRSEWKMKKMGKSRQRGRYFRLRREWKEEGGFDLMSDDEYDYEYDYYYYYDDDTDEQEDEERRKMWEEKRKKKEEERKARKKEKKKMKEEKIKALREERSKIPREERVRVNLERMKQQTEKAREERKHREAEKAKRARERYDEDSKYRFLYDKISEVFAECLRSDLKWLNSGELRKISLASKWCPSIDSAYDKATLICESIAKRVFPREEYPEYKGLEDASYVYKVRDRLRKEVLVPLHKALQMPEIYMGSNQWGSLPYNRVPSVAMKTYKKLFAIHDNERFLNYLEDVKKGKAKIAAGALLPHEIIASLNEGVSEVAELQWKRMVEDLQKQGRFRDCVAVCDVSGSMAGTRMEVCVALGLLISELSEEPWKGKVITFSENPQFHLIRGDDLKSKTEFIRNMEWGATTDFQKVFDQILKVAIDCKLDQDKMVKRIFVFSDMEFDQAARMDHYQSYSDSETDDDESQCAEKCRSRGWETDYETIVRKFKESGFNQVPEIVFWNLRSSRSTPVTFNQPGVAMLSGFSKNLMKLFFNKDGSFTPLETMELAISSEEYQKLTNGSLTYWDSGDPCLDFFFHVVPSTRARKIVTLLEKAWYHNPLTTLKLIFNLRGIRGTGKSDKEGFFTCALWLYDHFPKTLALNLSTFLTLGVLRTWLRSSFDCSKARMSDMRGDMHGRGRRKGSKGGERFSSHLGDGLRKTRTVKRDKAREERKKRVAEKAKRGLAMYDPDPNYRFLYNKVSEIFAQYLRLDLNWLNSGELRKISLASKWCPSIDSAYDKTTLICESIARRVFPRKEYPEYEGLEDAHCAYRVRDRLRKEVLVPLHKALEMPEIYIGANQWGSLPYKRVPSGAMKRYENLFRKHDNKRFLSYLEDVEKGNAKIAAGALLPHLIIASLDEGVSKVAELQWKRMGEDLKRRGKLKDSIAVCDVSASMEGTPMKVCVALGLLISELSSEPWRRKVITFSENPELHLIKGGDLKSKTEFIRKMEWGLNTDFQKVFDQVLKVVIDSKLDQDQIRW</sequence>
<dbReference type="EMBL" id="JAKOGI010000238">
    <property type="protein sequence ID" value="KAJ8438916.1"/>
    <property type="molecule type" value="Genomic_DNA"/>
</dbReference>
<protein>
    <submittedName>
        <fullName evidence="4">Uncharacterized protein</fullName>
    </submittedName>
</protein>
<evidence type="ECO:0000259" key="2">
    <source>
        <dbReference type="Pfam" id="PF11443"/>
    </source>
</evidence>
<comment type="caution">
    <text evidence="4">The sequence shown here is derived from an EMBL/GenBank/DDBJ whole genome shotgun (WGS) entry which is preliminary data.</text>
</comment>
<dbReference type="InterPro" id="IPR058580">
    <property type="entry name" value="DUF2828"/>
</dbReference>
<evidence type="ECO:0000313" key="4">
    <source>
        <dbReference type="EMBL" id="KAJ8438916.1"/>
    </source>
</evidence>
<feature type="compositionally biased region" description="Basic and acidic residues" evidence="1">
    <location>
        <begin position="816"/>
        <end position="847"/>
    </location>
</feature>
<feature type="domain" description="DUF2828" evidence="2">
    <location>
        <begin position="821"/>
        <end position="1053"/>
    </location>
</feature>
<feature type="domain" description="DUF7788" evidence="3">
    <location>
        <begin position="1055"/>
        <end position="1148"/>
    </location>
</feature>
<evidence type="ECO:0000256" key="1">
    <source>
        <dbReference type="SAM" id="MobiDB-lite"/>
    </source>
</evidence>
<feature type="region of interest" description="Disordered" evidence="1">
    <location>
        <begin position="803"/>
        <end position="847"/>
    </location>
</feature>
<name>A0A9Q1QET8_9CARY</name>